<evidence type="ECO:0000256" key="2">
    <source>
        <dbReference type="ARBA" id="ARBA00023002"/>
    </source>
</evidence>
<geneLocation type="plasmid" evidence="5 6">
    <name>pSMR1-3</name>
</geneLocation>
<dbReference type="KEGG" id="spse:SULPSESMR1_04305"/>
<keyword evidence="5" id="KW-0614">Plasmid</keyword>
<keyword evidence="3" id="KW-0732">Signal</keyword>
<dbReference type="Gene3D" id="3.50.50.60">
    <property type="entry name" value="FAD/NAD(P)-binding domain"/>
    <property type="match status" value="2"/>
</dbReference>
<protein>
    <submittedName>
        <fullName evidence="5">D-amino acid dehydrogenase 1</fullName>
        <ecNumber evidence="5">1.4.99.-</ecNumber>
    </submittedName>
</protein>
<dbReference type="AlphaFoldDB" id="A0A221K7P9"/>
<gene>
    <name evidence="5" type="primary">dadA1</name>
    <name evidence="5" type="ORF">SULPSESMR1_04305</name>
</gene>
<feature type="signal peptide" evidence="3">
    <location>
        <begin position="1"/>
        <end position="19"/>
    </location>
</feature>
<evidence type="ECO:0000256" key="1">
    <source>
        <dbReference type="ARBA" id="ARBA00009410"/>
    </source>
</evidence>
<comment type="similarity">
    <text evidence="1">Belongs to the DadA oxidoreductase family.</text>
</comment>
<organism evidence="5 6">
    <name type="scientific">Pseudosulfitobacter pseudonitzschiae</name>
    <dbReference type="NCBI Taxonomy" id="1402135"/>
    <lineage>
        <taxon>Bacteria</taxon>
        <taxon>Pseudomonadati</taxon>
        <taxon>Pseudomonadota</taxon>
        <taxon>Alphaproteobacteria</taxon>
        <taxon>Rhodobacterales</taxon>
        <taxon>Roseobacteraceae</taxon>
        <taxon>Pseudosulfitobacter</taxon>
    </lineage>
</organism>
<dbReference type="SUPFAM" id="SSF54373">
    <property type="entry name" value="FAD-linked reductases, C-terminal domain"/>
    <property type="match status" value="1"/>
</dbReference>
<accession>A0A221K7P9</accession>
<dbReference type="Gene3D" id="3.30.9.10">
    <property type="entry name" value="D-Amino Acid Oxidase, subunit A, domain 2"/>
    <property type="match status" value="1"/>
</dbReference>
<evidence type="ECO:0000313" key="6">
    <source>
        <dbReference type="Proteomes" id="UP000199754"/>
    </source>
</evidence>
<dbReference type="PANTHER" id="PTHR13847">
    <property type="entry name" value="SARCOSINE DEHYDROGENASE-RELATED"/>
    <property type="match status" value="1"/>
</dbReference>
<keyword evidence="6" id="KW-1185">Reference proteome</keyword>
<dbReference type="GO" id="GO:0005737">
    <property type="term" value="C:cytoplasm"/>
    <property type="evidence" value="ECO:0007669"/>
    <property type="project" value="TreeGrafter"/>
</dbReference>
<dbReference type="SUPFAM" id="SSF51905">
    <property type="entry name" value="FAD/NAD(P)-binding domain"/>
    <property type="match status" value="1"/>
</dbReference>
<evidence type="ECO:0000256" key="3">
    <source>
        <dbReference type="SAM" id="SignalP"/>
    </source>
</evidence>
<dbReference type="GO" id="GO:0016491">
    <property type="term" value="F:oxidoreductase activity"/>
    <property type="evidence" value="ECO:0007669"/>
    <property type="project" value="UniProtKB-KW"/>
</dbReference>
<keyword evidence="2 5" id="KW-0560">Oxidoreductase</keyword>
<evidence type="ECO:0000259" key="4">
    <source>
        <dbReference type="Pfam" id="PF01266"/>
    </source>
</evidence>
<dbReference type="RefSeq" id="WP_089423049.1">
    <property type="nucleotide sequence ID" value="NZ_CP022418.1"/>
</dbReference>
<name>A0A221K7P9_9RHOB</name>
<evidence type="ECO:0000313" key="5">
    <source>
        <dbReference type="EMBL" id="ASM75031.1"/>
    </source>
</evidence>
<dbReference type="OrthoDB" id="9805337at2"/>
<dbReference type="EMBL" id="CP022418">
    <property type="protein sequence ID" value="ASM75031.1"/>
    <property type="molecule type" value="Genomic_DNA"/>
</dbReference>
<reference evidence="5 6" key="1">
    <citation type="submission" date="2017-07" db="EMBL/GenBank/DDBJ databases">
        <title>Genome Sequence of Sulfitobacter pseudonitzschiae Strain SMR1 Isolated from a culture of the Diatom Skeletonema marinoi.</title>
        <authorList>
            <person name="Topel M."/>
            <person name="Pinder M.I.M."/>
            <person name="Johansson O.N."/>
            <person name="Kourtchenko O."/>
            <person name="Godhe A."/>
            <person name="Clarke A.K."/>
        </authorList>
    </citation>
    <scope>NUCLEOTIDE SEQUENCE [LARGE SCALE GENOMIC DNA]</scope>
    <source>
        <strain evidence="5 6">SMR1</strain>
        <plasmid evidence="5 6">pSMR1-3</plasmid>
    </source>
</reference>
<dbReference type="InterPro" id="IPR006076">
    <property type="entry name" value="FAD-dep_OxRdtase"/>
</dbReference>
<sequence length="426" mass="45452">MKGRNVVIVGAGVVGVASAAALALQGHRVTVVDASTGPAEVCSRANAGILAVGHASAWAGPSAIGSMLRAIAHREPGVRVTKYADPALWSWGARFLCHCTASAHARNTYKLQRLSRMSREVTRDLAIRLGLDDLVRHEGGLYLFQNEDQFREHAASVRGGNADLHGGMVVLDRASLIEREPALALAADKLAGGIYSPIDSVGDCHQFTCQAAEVLARDHAVTFRFDTRVTGFTRHGGTITGVETDQGEVKADAVVLATGVETSNLTRALGFAPHIYPVKGYSGTWTILDPSRIPRLPFVDETELLAVARYDGRLRVTAFAEFAGSHDLSLPEARLDALRDYVARLFGKAVDPDSAQFWTGQRPSTPAGPPYLGRVRKCDNLWINAGHGQLGWTMAAGCGALIAQALTNGATELQEVSSTASWLDPI</sequence>
<proteinExistence type="inferred from homology"/>
<dbReference type="Pfam" id="PF01266">
    <property type="entry name" value="DAO"/>
    <property type="match status" value="1"/>
</dbReference>
<dbReference type="PANTHER" id="PTHR13847:SF280">
    <property type="entry name" value="D-AMINO ACID DEHYDROGENASE"/>
    <property type="match status" value="1"/>
</dbReference>
<feature type="domain" description="FAD dependent oxidoreductase" evidence="4">
    <location>
        <begin position="6"/>
        <end position="404"/>
    </location>
</feature>
<feature type="chain" id="PRO_5012600967" evidence="3">
    <location>
        <begin position="20"/>
        <end position="426"/>
    </location>
</feature>
<dbReference type="InterPro" id="IPR036188">
    <property type="entry name" value="FAD/NAD-bd_sf"/>
</dbReference>
<dbReference type="Proteomes" id="UP000199754">
    <property type="component" value="Plasmid pSMR1-3"/>
</dbReference>
<dbReference type="EC" id="1.4.99.-" evidence="5"/>